<name>R6SMG6_9FIRM</name>
<comment type="caution">
    <text evidence="2">The sequence shown here is derived from an EMBL/GenBank/DDBJ whole genome shotgun (WGS) entry which is preliminary data.</text>
</comment>
<proteinExistence type="predicted"/>
<keyword evidence="1" id="KW-0472">Membrane</keyword>
<dbReference type="PROSITE" id="PS51257">
    <property type="entry name" value="PROKAR_LIPOPROTEIN"/>
    <property type="match status" value="1"/>
</dbReference>
<evidence type="ECO:0000313" key="3">
    <source>
        <dbReference type="Proteomes" id="UP000018142"/>
    </source>
</evidence>
<dbReference type="AlphaFoldDB" id="R6SMG6"/>
<keyword evidence="1" id="KW-1133">Transmembrane helix</keyword>
<organism evidence="2 3">
    <name type="scientific">[Eubacterium] siraeum CAG:80</name>
    <dbReference type="NCBI Taxonomy" id="1263080"/>
    <lineage>
        <taxon>Bacteria</taxon>
        <taxon>Bacillati</taxon>
        <taxon>Bacillota</taxon>
        <taxon>Clostridia</taxon>
        <taxon>Eubacteriales</taxon>
        <taxon>Oscillospiraceae</taxon>
        <taxon>Oscillospiraceae incertae sedis</taxon>
    </lineage>
</organism>
<reference evidence="2" key="1">
    <citation type="submission" date="2012-11" db="EMBL/GenBank/DDBJ databases">
        <title>Dependencies among metagenomic species, viruses, plasmids and units of genetic variation.</title>
        <authorList>
            <person name="Nielsen H.B."/>
            <person name="Almeida M."/>
            <person name="Juncker A.S."/>
            <person name="Rasmussen S."/>
            <person name="Li J."/>
            <person name="Sunagawa S."/>
            <person name="Plichta D."/>
            <person name="Gautier L."/>
            <person name="Le Chatelier E."/>
            <person name="Peletier E."/>
            <person name="Bonde I."/>
            <person name="Nielsen T."/>
            <person name="Manichanh C."/>
            <person name="Arumugam M."/>
            <person name="Batto J."/>
            <person name="Santos M.B.Q.D."/>
            <person name="Blom N."/>
            <person name="Borruel N."/>
            <person name="Burgdorf K.S."/>
            <person name="Boumezbeur F."/>
            <person name="Casellas F."/>
            <person name="Dore J."/>
            <person name="Guarner F."/>
            <person name="Hansen T."/>
            <person name="Hildebrand F."/>
            <person name="Kaas R.S."/>
            <person name="Kennedy S."/>
            <person name="Kristiansen K."/>
            <person name="Kultima J.R."/>
            <person name="Leonard P."/>
            <person name="Levenez F."/>
            <person name="Lund O."/>
            <person name="Moumen B."/>
            <person name="Le Paslier D."/>
            <person name="Pons N."/>
            <person name="Pedersen O."/>
            <person name="Prifti E."/>
            <person name="Qin J."/>
            <person name="Raes J."/>
            <person name="Tap J."/>
            <person name="Tims S."/>
            <person name="Ussery D.W."/>
            <person name="Yamada T."/>
            <person name="MetaHit consortium"/>
            <person name="Renault P."/>
            <person name="Sicheritz-Ponten T."/>
            <person name="Bork P."/>
            <person name="Wang J."/>
            <person name="Brunak S."/>
            <person name="Ehrlich S.D."/>
        </authorList>
    </citation>
    <scope>NUCLEOTIDE SEQUENCE [LARGE SCALE GENOMIC DNA]</scope>
</reference>
<evidence type="ECO:0000256" key="1">
    <source>
        <dbReference type="SAM" id="Phobius"/>
    </source>
</evidence>
<keyword evidence="1" id="KW-0812">Transmembrane</keyword>
<gene>
    <name evidence="2" type="ORF">BN788_00196</name>
</gene>
<sequence>MNKQVKNPFKKAGQDGNKRFLINAAILAAGCLLVIFRMQTWGIAQVIVLVLFAALAAFQVVLYFKLK</sequence>
<feature type="transmembrane region" description="Helical" evidence="1">
    <location>
        <begin position="42"/>
        <end position="64"/>
    </location>
</feature>
<accession>R6SMG6</accession>
<dbReference type="Proteomes" id="UP000018142">
    <property type="component" value="Unassembled WGS sequence"/>
</dbReference>
<feature type="transmembrane region" description="Helical" evidence="1">
    <location>
        <begin position="20"/>
        <end position="36"/>
    </location>
</feature>
<dbReference type="EMBL" id="CBFJ010000150">
    <property type="protein sequence ID" value="CDC47792.1"/>
    <property type="molecule type" value="Genomic_DNA"/>
</dbReference>
<evidence type="ECO:0000313" key="2">
    <source>
        <dbReference type="EMBL" id="CDC47792.1"/>
    </source>
</evidence>
<protein>
    <submittedName>
        <fullName evidence="2">Uncharacterized protein</fullName>
    </submittedName>
</protein>